<comment type="caution">
    <text evidence="3">The sequence shown here is derived from an EMBL/GenBank/DDBJ whole genome shotgun (WGS) entry which is preliminary data.</text>
</comment>
<reference evidence="3 4" key="1">
    <citation type="journal article" date="2021" name="Sci. Rep.">
        <title>The distribution of antibiotic resistance genes in chicken gut microbiota commensals.</title>
        <authorList>
            <person name="Juricova H."/>
            <person name="Matiasovicova J."/>
            <person name="Kubasova T."/>
            <person name="Cejkova D."/>
            <person name="Rychlik I."/>
        </authorList>
    </citation>
    <scope>NUCLEOTIDE SEQUENCE [LARGE SCALE GENOMIC DNA]</scope>
    <source>
        <strain evidence="3 4">An770</strain>
    </source>
</reference>
<evidence type="ECO:0000259" key="2">
    <source>
        <dbReference type="Pfam" id="PF13439"/>
    </source>
</evidence>
<organism evidence="3 4">
    <name type="scientific">Drancourtella massiliensis</name>
    <dbReference type="NCBI Taxonomy" id="1632013"/>
    <lineage>
        <taxon>Bacteria</taxon>
        <taxon>Bacillati</taxon>
        <taxon>Bacillota</taxon>
        <taxon>Clostridia</taxon>
        <taxon>Eubacteriales</taxon>
        <taxon>Oscillospiraceae</taxon>
        <taxon>Drancourtella</taxon>
    </lineage>
</organism>
<dbReference type="PANTHER" id="PTHR45947:SF3">
    <property type="entry name" value="SULFOQUINOVOSYL TRANSFERASE SQD2"/>
    <property type="match status" value="1"/>
</dbReference>
<evidence type="ECO:0000313" key="4">
    <source>
        <dbReference type="Proteomes" id="UP000775686"/>
    </source>
</evidence>
<protein>
    <submittedName>
        <fullName evidence="3">Glycosyltransferase</fullName>
    </submittedName>
</protein>
<dbReference type="Pfam" id="PF00534">
    <property type="entry name" value="Glycos_transf_1"/>
    <property type="match status" value="1"/>
</dbReference>
<dbReference type="Pfam" id="PF13439">
    <property type="entry name" value="Glyco_transf_4"/>
    <property type="match status" value="1"/>
</dbReference>
<dbReference type="Gene3D" id="3.40.50.2000">
    <property type="entry name" value="Glycogen Phosphorylase B"/>
    <property type="match status" value="2"/>
</dbReference>
<accession>A0ABS2EKV2</accession>
<evidence type="ECO:0000313" key="3">
    <source>
        <dbReference type="EMBL" id="MBM6745579.1"/>
    </source>
</evidence>
<dbReference type="InterPro" id="IPR001296">
    <property type="entry name" value="Glyco_trans_1"/>
</dbReference>
<feature type="domain" description="Glycosyltransferase subfamily 4-like N-terminal" evidence="2">
    <location>
        <begin position="8"/>
        <end position="169"/>
    </location>
</feature>
<dbReference type="RefSeq" id="WP_204864744.1">
    <property type="nucleotide sequence ID" value="NZ_JACJKH010000041.1"/>
</dbReference>
<keyword evidence="4" id="KW-1185">Reference proteome</keyword>
<dbReference type="EMBL" id="JACJKH010000041">
    <property type="protein sequence ID" value="MBM6745579.1"/>
    <property type="molecule type" value="Genomic_DNA"/>
</dbReference>
<feature type="domain" description="Glycosyl transferase family 1" evidence="1">
    <location>
        <begin position="178"/>
        <end position="324"/>
    </location>
</feature>
<dbReference type="Proteomes" id="UP000775686">
    <property type="component" value="Unassembled WGS sequence"/>
</dbReference>
<sequence length="362" mass="41682">MIGSLELGGSQSMIMNIYRKIDREKLQFDFIVDHPDRMYFADEIHKLGGKIFIMPTFVGSNVLEIRKKWKEFFLDHQEYKILHSHVRSYASLYLPIAKKFGITTIIHSHSTSNGRGATALIKNILQIPLRFQADYFMACSKCAGQWLFGKRIVRQKNFFIIRNAIDLEQFAYNADVRIKTRKELGIEKEFVLGFLGRVTAPKNPWFVLDVFNEIKQRKKNVKLLFVGDGELLQEIKESAKDKGLAKDIIFTGTKGNTFELYAAMDAYCFPSLWEGLGISLIEAQASGLYCVCSENIPNEAIVTDLVEKVKLDKGAAIWARKILQYQKYNRKCTSDLIRKAGYDIRENARWIQKFYLKIGKSI</sequence>
<name>A0ABS2EKV2_9FIRM</name>
<dbReference type="SUPFAM" id="SSF53756">
    <property type="entry name" value="UDP-Glycosyltransferase/glycogen phosphorylase"/>
    <property type="match status" value="1"/>
</dbReference>
<gene>
    <name evidence="3" type="ORF">H6A32_15010</name>
</gene>
<dbReference type="InterPro" id="IPR050194">
    <property type="entry name" value="Glycosyltransferase_grp1"/>
</dbReference>
<dbReference type="InterPro" id="IPR028098">
    <property type="entry name" value="Glyco_trans_4-like_N"/>
</dbReference>
<dbReference type="PANTHER" id="PTHR45947">
    <property type="entry name" value="SULFOQUINOVOSYL TRANSFERASE SQD2"/>
    <property type="match status" value="1"/>
</dbReference>
<proteinExistence type="predicted"/>
<evidence type="ECO:0000259" key="1">
    <source>
        <dbReference type="Pfam" id="PF00534"/>
    </source>
</evidence>